<evidence type="ECO:0000256" key="1">
    <source>
        <dbReference type="SAM" id="MobiDB-lite"/>
    </source>
</evidence>
<evidence type="ECO:0000256" key="2">
    <source>
        <dbReference type="SAM" id="SignalP"/>
    </source>
</evidence>
<keyword evidence="2" id="KW-0732">Signal</keyword>
<evidence type="ECO:0000313" key="3">
    <source>
        <dbReference type="EMBL" id="MDX8153193.1"/>
    </source>
</evidence>
<proteinExistence type="predicted"/>
<dbReference type="RefSeq" id="WP_319955344.1">
    <property type="nucleotide sequence ID" value="NZ_JAXAVX010000011.1"/>
</dbReference>
<reference evidence="3 4" key="1">
    <citation type="submission" date="2023-11" db="EMBL/GenBank/DDBJ databases">
        <authorList>
            <person name="Xu M."/>
            <person name="Jiang T."/>
        </authorList>
    </citation>
    <scope>NUCLEOTIDE SEQUENCE [LARGE SCALE GENOMIC DNA]</scope>
    <source>
        <strain evidence="3 4">SD</strain>
    </source>
</reference>
<accession>A0ABU4VMX4</accession>
<dbReference type="EMBL" id="JAXAVX010000011">
    <property type="protein sequence ID" value="MDX8153193.1"/>
    <property type="molecule type" value="Genomic_DNA"/>
</dbReference>
<feature type="chain" id="PRO_5047337525" description="CHAD domain-containing protein" evidence="2">
    <location>
        <begin position="26"/>
        <end position="216"/>
    </location>
</feature>
<name>A0ABU4VMX4_9ACTN</name>
<protein>
    <recommendedName>
        <fullName evidence="5">CHAD domain-containing protein</fullName>
    </recommendedName>
</protein>
<dbReference type="Proteomes" id="UP001277761">
    <property type="component" value="Unassembled WGS sequence"/>
</dbReference>
<evidence type="ECO:0008006" key="5">
    <source>
        <dbReference type="Google" id="ProtNLM"/>
    </source>
</evidence>
<sequence length="216" mass="23111">MLRRRLPAVLLVLLVALVPALAAQASDAGLRSIVRKHEAPLRKAQADVADSLVKVVRPNPSTTQAKRLKARVKTLRSRVATVARALRDEDGDGFATAEAQEQALRGLTQLRLGYTDIDKAVSRFAVPKKKLPKSAAGMRKLYKQIETEVNRGLKRITTGNADLKRAFDVILGRVVPTTPAVPPTETTPAPAPEPVPVPVDPVPVPTETTPAPAPAG</sequence>
<gene>
    <name evidence="3" type="ORF">SK069_16465</name>
</gene>
<feature type="region of interest" description="Disordered" evidence="1">
    <location>
        <begin position="178"/>
        <end position="216"/>
    </location>
</feature>
<evidence type="ECO:0000313" key="4">
    <source>
        <dbReference type="Proteomes" id="UP001277761"/>
    </source>
</evidence>
<feature type="compositionally biased region" description="Pro residues" evidence="1">
    <location>
        <begin position="189"/>
        <end position="204"/>
    </location>
</feature>
<keyword evidence="4" id="KW-1185">Reference proteome</keyword>
<comment type="caution">
    <text evidence="3">The sequence shown here is derived from an EMBL/GenBank/DDBJ whole genome shotgun (WGS) entry which is preliminary data.</text>
</comment>
<feature type="signal peptide" evidence="2">
    <location>
        <begin position="1"/>
        <end position="25"/>
    </location>
</feature>
<feature type="compositionally biased region" description="Low complexity" evidence="1">
    <location>
        <begin position="178"/>
        <end position="188"/>
    </location>
</feature>
<organism evidence="3 4">
    <name type="scientific">Patulibacter brassicae</name>
    <dbReference type="NCBI Taxonomy" id="1705717"/>
    <lineage>
        <taxon>Bacteria</taxon>
        <taxon>Bacillati</taxon>
        <taxon>Actinomycetota</taxon>
        <taxon>Thermoleophilia</taxon>
        <taxon>Solirubrobacterales</taxon>
        <taxon>Patulibacteraceae</taxon>
        <taxon>Patulibacter</taxon>
    </lineage>
</organism>